<evidence type="ECO:0008006" key="4">
    <source>
        <dbReference type="Google" id="ProtNLM"/>
    </source>
</evidence>
<sequence>MSRSGRLSEKWFQRGLWLVAVVFAVFLVGFGGLLIRDLPHVDRQLSREDLLDQSAAQPLRLAIEGARGQEAVATAELERSSLLLEAAQSTYRNARDTFANWLETRKATNLPSQDSELIARTNALDTLKKEQEDAQHAVDAQNQKSLDAQQSRNAAQARLAGLETAADQQLEVELRKTEFRVFGYRLALTLPLLLIAFWLFRTQRNGAWWPFTWGFIFFAVFTFFVELVPYLPSYGGYVRYAVGLVLTVVVGRSVIVALNQYLARQKAAEQQPDSLRRKELDYDTANDRLAKSVCPGCERSVNLSSGEVTFCPHCGIGIFENCRTCNTRKSAFARYCQACGAPSTVPTDGLALAE</sequence>
<keyword evidence="1" id="KW-0812">Transmembrane</keyword>
<keyword evidence="1" id="KW-0472">Membrane</keyword>
<dbReference type="OrthoDB" id="7255862at2"/>
<protein>
    <recommendedName>
        <fullName evidence="4">Serine endopeptidase</fullName>
    </recommendedName>
</protein>
<dbReference type="AlphaFoldDB" id="A0A1H9JNI0"/>
<dbReference type="EMBL" id="FOFG01000008">
    <property type="protein sequence ID" value="SEQ88338.1"/>
    <property type="molecule type" value="Genomic_DNA"/>
</dbReference>
<feature type="transmembrane region" description="Helical" evidence="1">
    <location>
        <begin position="182"/>
        <end position="200"/>
    </location>
</feature>
<keyword evidence="3" id="KW-1185">Reference proteome</keyword>
<feature type="transmembrane region" description="Helical" evidence="1">
    <location>
        <begin position="237"/>
        <end position="258"/>
    </location>
</feature>
<organism evidence="2 3">
    <name type="scientific">Faunimonas pinastri</name>
    <dbReference type="NCBI Taxonomy" id="1855383"/>
    <lineage>
        <taxon>Bacteria</taxon>
        <taxon>Pseudomonadati</taxon>
        <taxon>Pseudomonadota</taxon>
        <taxon>Alphaproteobacteria</taxon>
        <taxon>Hyphomicrobiales</taxon>
        <taxon>Afifellaceae</taxon>
        <taxon>Faunimonas</taxon>
    </lineage>
</organism>
<gene>
    <name evidence="2" type="ORF">SAMN05216548_108195</name>
</gene>
<accession>A0A1H9JNI0</accession>
<dbReference type="STRING" id="1855383.SAMN05216548_108195"/>
<evidence type="ECO:0000313" key="2">
    <source>
        <dbReference type="EMBL" id="SEQ88338.1"/>
    </source>
</evidence>
<feature type="transmembrane region" description="Helical" evidence="1">
    <location>
        <begin position="207"/>
        <end position="225"/>
    </location>
</feature>
<dbReference type="Proteomes" id="UP000199647">
    <property type="component" value="Unassembled WGS sequence"/>
</dbReference>
<evidence type="ECO:0000313" key="3">
    <source>
        <dbReference type="Proteomes" id="UP000199647"/>
    </source>
</evidence>
<name>A0A1H9JNI0_9HYPH</name>
<keyword evidence="1" id="KW-1133">Transmembrane helix</keyword>
<dbReference type="RefSeq" id="WP_092496959.1">
    <property type="nucleotide sequence ID" value="NZ_FOFG01000008.1"/>
</dbReference>
<evidence type="ECO:0000256" key="1">
    <source>
        <dbReference type="SAM" id="Phobius"/>
    </source>
</evidence>
<reference evidence="2 3" key="1">
    <citation type="submission" date="2016-10" db="EMBL/GenBank/DDBJ databases">
        <authorList>
            <person name="de Groot N.N."/>
        </authorList>
    </citation>
    <scope>NUCLEOTIDE SEQUENCE [LARGE SCALE GENOMIC DNA]</scope>
    <source>
        <strain evidence="2 3">A52C2</strain>
    </source>
</reference>
<feature type="transmembrane region" description="Helical" evidence="1">
    <location>
        <begin position="16"/>
        <end position="35"/>
    </location>
</feature>
<proteinExistence type="predicted"/>